<dbReference type="EMBL" id="JAKNRV010000244">
    <property type="protein sequence ID" value="MCK1786710.1"/>
    <property type="molecule type" value="Genomic_DNA"/>
</dbReference>
<evidence type="ECO:0000313" key="1">
    <source>
        <dbReference type="EMBL" id="MCK1786710.1"/>
    </source>
</evidence>
<accession>A0ABT0ELV3</accession>
<evidence type="ECO:0000313" key="2">
    <source>
        <dbReference type="Proteomes" id="UP001317085"/>
    </source>
</evidence>
<organism evidence="1 2">
    <name type="scientific">Pseudomonas emilianonis</name>
    <dbReference type="NCBI Taxonomy" id="2915812"/>
    <lineage>
        <taxon>Bacteria</taxon>
        <taxon>Pseudomonadati</taxon>
        <taxon>Pseudomonadota</taxon>
        <taxon>Gammaproteobacteria</taxon>
        <taxon>Pseudomonadales</taxon>
        <taxon>Pseudomonadaceae</taxon>
        <taxon>Pseudomonas</taxon>
    </lineage>
</organism>
<proteinExistence type="predicted"/>
<sequence length="207" mass="24023">MRKLLFGVAINDADYTVRVKETVGYVEGKQIQKTVWMCPFYAAWCDMLRRCYSESLKSDYPTYRDASVCEEWLRLSTFKAWMEAQEWEGRQLDKDLILQGNKLYSPATCVFVSRQVNMFITESQSRKGKLPIGVRRYKNSDRYQARCKSLGRGSVHLGMFDSPESAHKAYWEYKCGLAEDLALAQTNPAIADALRRRYDPRKLEAKP</sequence>
<evidence type="ECO:0008006" key="3">
    <source>
        <dbReference type="Google" id="ProtNLM"/>
    </source>
</evidence>
<dbReference type="InterPro" id="IPR016177">
    <property type="entry name" value="DNA-bd_dom_sf"/>
</dbReference>
<keyword evidence="2" id="KW-1185">Reference proteome</keyword>
<reference evidence="1 2" key="1">
    <citation type="submission" date="2022-02" db="EMBL/GenBank/DDBJ databases">
        <title>Comparative genomics of the first Antarctic Pseudomonas spp. capable of biotransforming 2,4,6-Trinitrotoluene.</title>
        <authorList>
            <person name="Cabrera M.A."/>
            <person name="Marquez S.L."/>
            <person name="Perez-Donoso J.M."/>
        </authorList>
    </citation>
    <scope>NUCLEOTIDE SEQUENCE [LARGE SCALE GENOMIC DNA]</scope>
    <source>
        <strain evidence="1 2">TNT11</strain>
    </source>
</reference>
<dbReference type="SUPFAM" id="SSF54171">
    <property type="entry name" value="DNA-binding domain"/>
    <property type="match status" value="1"/>
</dbReference>
<comment type="caution">
    <text evidence="1">The sequence shown here is derived from an EMBL/GenBank/DDBJ whole genome shotgun (WGS) entry which is preliminary data.</text>
</comment>
<gene>
    <name evidence="1" type="ORF">L9Z73_20860</name>
</gene>
<protein>
    <recommendedName>
        <fullName evidence="3">AP2 domain-containing protein</fullName>
    </recommendedName>
</protein>
<dbReference type="Proteomes" id="UP001317085">
    <property type="component" value="Unassembled WGS sequence"/>
</dbReference>
<name>A0ABT0ELV3_9PSED</name>
<dbReference type="RefSeq" id="WP_247404907.1">
    <property type="nucleotide sequence ID" value="NZ_JAKNRV010000244.1"/>
</dbReference>